<comment type="caution">
    <text evidence="2">The sequence shown here is derived from an EMBL/GenBank/DDBJ whole genome shotgun (WGS) entry which is preliminary data.</text>
</comment>
<evidence type="ECO:0000256" key="1">
    <source>
        <dbReference type="SAM" id="SignalP"/>
    </source>
</evidence>
<dbReference type="AlphaFoldDB" id="A0A845M0U6"/>
<accession>A0A845M0U6</accession>
<protein>
    <submittedName>
        <fullName evidence="2">Uncharacterized protein</fullName>
    </submittedName>
</protein>
<evidence type="ECO:0000313" key="3">
    <source>
        <dbReference type="Proteomes" id="UP000467322"/>
    </source>
</evidence>
<name>A0A845M0U6_9RHOB</name>
<organism evidence="2 3">
    <name type="scientific">Maritimibacter harenae</name>
    <dbReference type="NCBI Taxonomy" id="2606218"/>
    <lineage>
        <taxon>Bacteria</taxon>
        <taxon>Pseudomonadati</taxon>
        <taxon>Pseudomonadota</taxon>
        <taxon>Alphaproteobacteria</taxon>
        <taxon>Rhodobacterales</taxon>
        <taxon>Roseobacteraceae</taxon>
        <taxon>Maritimibacter</taxon>
    </lineage>
</organism>
<reference evidence="2 3" key="1">
    <citation type="submission" date="2019-12" db="EMBL/GenBank/DDBJ databases">
        <title>Maritimibacter sp. nov. sp. isolated from sea sand.</title>
        <authorList>
            <person name="Kim J."/>
            <person name="Jeong S.E."/>
            <person name="Jung H.S."/>
            <person name="Jeon C.O."/>
        </authorList>
    </citation>
    <scope>NUCLEOTIDE SEQUENCE [LARGE SCALE GENOMIC DNA]</scope>
    <source>
        <strain evidence="2 3">DP07</strain>
    </source>
</reference>
<dbReference type="RefSeq" id="WP_161350753.1">
    <property type="nucleotide sequence ID" value="NZ_WTUX01000010.1"/>
</dbReference>
<feature type="signal peptide" evidence="1">
    <location>
        <begin position="1"/>
        <end position="20"/>
    </location>
</feature>
<sequence length="145" mass="15206">MKTFLSTLALAGALAAPAAAQDCIAFGSDGSASIPGNVIVRYTADWSDFDHFNSSGARLTTAGQVLQQDRANVHKFGKFTAYDSRDGYFTSLARRQQLSGARVIGYCPLSPGVVADALVNQAVSGNVVFYRGYDGGYVAVVDLAG</sequence>
<dbReference type="Proteomes" id="UP000467322">
    <property type="component" value="Unassembled WGS sequence"/>
</dbReference>
<feature type="chain" id="PRO_5032566489" evidence="1">
    <location>
        <begin position="21"/>
        <end position="145"/>
    </location>
</feature>
<keyword evidence="1" id="KW-0732">Signal</keyword>
<evidence type="ECO:0000313" key="2">
    <source>
        <dbReference type="EMBL" id="MZR12649.1"/>
    </source>
</evidence>
<gene>
    <name evidence="2" type="ORF">GQE99_06395</name>
</gene>
<dbReference type="EMBL" id="WTUX01000010">
    <property type="protein sequence ID" value="MZR12649.1"/>
    <property type="molecule type" value="Genomic_DNA"/>
</dbReference>
<proteinExistence type="predicted"/>
<keyword evidence="3" id="KW-1185">Reference proteome</keyword>